<evidence type="ECO:0000256" key="11">
    <source>
        <dbReference type="SAM" id="MobiDB-lite"/>
    </source>
</evidence>
<evidence type="ECO:0000256" key="2">
    <source>
        <dbReference type="ARBA" id="ARBA00001946"/>
    </source>
</evidence>
<dbReference type="AlphaFoldDB" id="A0A067M6V2"/>
<dbReference type="InterPro" id="IPR036691">
    <property type="entry name" value="Endo/exonu/phosph_ase_sf"/>
</dbReference>
<keyword evidence="8" id="KW-0460">Magnesium</keyword>
<dbReference type="SUPFAM" id="SSF56219">
    <property type="entry name" value="DNase I-like"/>
    <property type="match status" value="1"/>
</dbReference>
<keyword evidence="7" id="KW-0378">Hydrolase</keyword>
<dbReference type="GO" id="GO:0004518">
    <property type="term" value="F:nuclease activity"/>
    <property type="evidence" value="ECO:0007669"/>
    <property type="project" value="UniProtKB-KW"/>
</dbReference>
<keyword evidence="5" id="KW-0479">Metal-binding</keyword>
<evidence type="ECO:0000256" key="10">
    <source>
        <dbReference type="ARBA" id="ARBA00023242"/>
    </source>
</evidence>
<keyword evidence="9" id="KW-0234">DNA repair</keyword>
<comment type="cofactor">
    <cofactor evidence="2">
        <name>Mg(2+)</name>
        <dbReference type="ChEBI" id="CHEBI:18420"/>
    </cofactor>
</comment>
<dbReference type="STRING" id="930990.A0A067M6V2"/>
<evidence type="ECO:0000313" key="13">
    <source>
        <dbReference type="EMBL" id="KDQ11503.1"/>
    </source>
</evidence>
<protein>
    <recommendedName>
        <fullName evidence="12">Endonuclease/exonuclease/phosphatase domain-containing protein</fullName>
    </recommendedName>
</protein>
<evidence type="ECO:0000256" key="5">
    <source>
        <dbReference type="ARBA" id="ARBA00022723"/>
    </source>
</evidence>
<comment type="subcellular location">
    <subcellularLocation>
        <location evidence="3">Nucleus</location>
        <location evidence="3">PML body</location>
    </subcellularLocation>
</comment>
<accession>A0A067M6V2</accession>
<name>A0A067M6V2_BOTB1</name>
<evidence type="ECO:0000256" key="7">
    <source>
        <dbReference type="ARBA" id="ARBA00022801"/>
    </source>
</evidence>
<dbReference type="PANTHER" id="PTHR15822">
    <property type="entry name" value="TRAF AND TNF RECEPTOR-ASSOCIATED PROTEIN"/>
    <property type="match status" value="1"/>
</dbReference>
<evidence type="ECO:0000256" key="6">
    <source>
        <dbReference type="ARBA" id="ARBA00022763"/>
    </source>
</evidence>
<dbReference type="HOGENOM" id="CLU_715691_0_0_1"/>
<dbReference type="InParanoid" id="A0A067M6V2"/>
<dbReference type="GO" id="GO:0046872">
    <property type="term" value="F:metal ion binding"/>
    <property type="evidence" value="ECO:0007669"/>
    <property type="project" value="UniProtKB-KW"/>
</dbReference>
<evidence type="ECO:0000256" key="9">
    <source>
        <dbReference type="ARBA" id="ARBA00023204"/>
    </source>
</evidence>
<dbReference type="OrthoDB" id="9975959at2759"/>
<keyword evidence="6" id="KW-0227">DNA damage</keyword>
<feature type="region of interest" description="Disordered" evidence="11">
    <location>
        <begin position="29"/>
        <end position="52"/>
    </location>
</feature>
<reference evidence="14" key="1">
    <citation type="journal article" date="2014" name="Proc. Natl. Acad. Sci. U.S.A.">
        <title>Extensive sampling of basidiomycete genomes demonstrates inadequacy of the white-rot/brown-rot paradigm for wood decay fungi.</title>
        <authorList>
            <person name="Riley R."/>
            <person name="Salamov A.A."/>
            <person name="Brown D.W."/>
            <person name="Nagy L.G."/>
            <person name="Floudas D."/>
            <person name="Held B.W."/>
            <person name="Levasseur A."/>
            <person name="Lombard V."/>
            <person name="Morin E."/>
            <person name="Otillar R."/>
            <person name="Lindquist E.A."/>
            <person name="Sun H."/>
            <person name="LaButti K.M."/>
            <person name="Schmutz J."/>
            <person name="Jabbour D."/>
            <person name="Luo H."/>
            <person name="Baker S.E."/>
            <person name="Pisabarro A.G."/>
            <person name="Walton J.D."/>
            <person name="Blanchette R.A."/>
            <person name="Henrissat B."/>
            <person name="Martin F."/>
            <person name="Cullen D."/>
            <person name="Hibbett D.S."/>
            <person name="Grigoriev I.V."/>
        </authorList>
    </citation>
    <scope>NUCLEOTIDE SEQUENCE [LARGE SCALE GENOMIC DNA]</scope>
    <source>
        <strain evidence="14">FD-172 SS1</strain>
    </source>
</reference>
<evidence type="ECO:0000313" key="14">
    <source>
        <dbReference type="Proteomes" id="UP000027195"/>
    </source>
</evidence>
<keyword evidence="14" id="KW-1185">Reference proteome</keyword>
<dbReference type="GO" id="GO:0006302">
    <property type="term" value="P:double-strand break repair"/>
    <property type="evidence" value="ECO:0007669"/>
    <property type="project" value="TreeGrafter"/>
</dbReference>
<dbReference type="GO" id="GO:0005737">
    <property type="term" value="C:cytoplasm"/>
    <property type="evidence" value="ECO:0007669"/>
    <property type="project" value="TreeGrafter"/>
</dbReference>
<dbReference type="Pfam" id="PF03372">
    <property type="entry name" value="Exo_endo_phos"/>
    <property type="match status" value="1"/>
</dbReference>
<sequence>MEDQIQRIPTPLYHYDRPLLSFRPGAWQEHPGPTPSVSSSASASKRDKETGSGVNTPLRVLTWNIWFDTRYKAERTHAFIRAVRAADPDVCCLQETTTAFEAILRADAYWRATWVMTALADQTDFTKSHYGTMICVKKSLMKGGRGKGRGFSAQSYIVAFPGTQTGRCLTVLELSPGSKLPNTPPILIGTVHLDYTPQLRASHIAIAIRALSMSSAGGPVAASILCGDTNFTDYSETAPLVQAGFVDAWVVGRYGPNLNAPNVSKASVITDTGAPATAPGSARNANATLSVGDTHPDGTAVDWLLVDPTFGETGVRKRGEGSRESEVVRRLDLIMCRGLRIDACKLAGEDPIPQKALRASGVKEGDDIVVWPSDHKGVCVDVKVVG</sequence>
<dbReference type="InterPro" id="IPR051547">
    <property type="entry name" value="TDP2-like"/>
</dbReference>
<keyword evidence="4" id="KW-0540">Nuclease</keyword>
<evidence type="ECO:0000256" key="1">
    <source>
        <dbReference type="ARBA" id="ARBA00001936"/>
    </source>
</evidence>
<dbReference type="Gene3D" id="3.60.10.10">
    <property type="entry name" value="Endonuclease/exonuclease/phosphatase"/>
    <property type="match status" value="1"/>
</dbReference>
<dbReference type="InterPro" id="IPR005135">
    <property type="entry name" value="Endo/exonuclease/phosphatase"/>
</dbReference>
<dbReference type="GO" id="GO:0070260">
    <property type="term" value="F:5'-tyrosyl-DNA phosphodiesterase activity"/>
    <property type="evidence" value="ECO:0007669"/>
    <property type="project" value="TreeGrafter"/>
</dbReference>
<dbReference type="GO" id="GO:0003697">
    <property type="term" value="F:single-stranded DNA binding"/>
    <property type="evidence" value="ECO:0007669"/>
    <property type="project" value="TreeGrafter"/>
</dbReference>
<gene>
    <name evidence="13" type="ORF">BOTBODRAFT_177331</name>
</gene>
<comment type="cofactor">
    <cofactor evidence="1">
        <name>Mn(2+)</name>
        <dbReference type="ChEBI" id="CHEBI:29035"/>
    </cofactor>
</comment>
<keyword evidence="10" id="KW-0539">Nucleus</keyword>
<organism evidence="13 14">
    <name type="scientific">Botryobasidium botryosum (strain FD-172 SS1)</name>
    <dbReference type="NCBI Taxonomy" id="930990"/>
    <lineage>
        <taxon>Eukaryota</taxon>
        <taxon>Fungi</taxon>
        <taxon>Dikarya</taxon>
        <taxon>Basidiomycota</taxon>
        <taxon>Agaricomycotina</taxon>
        <taxon>Agaricomycetes</taxon>
        <taxon>Cantharellales</taxon>
        <taxon>Botryobasidiaceae</taxon>
        <taxon>Botryobasidium</taxon>
    </lineage>
</organism>
<feature type="domain" description="Endonuclease/exonuclease/phosphatase" evidence="12">
    <location>
        <begin position="61"/>
        <end position="375"/>
    </location>
</feature>
<evidence type="ECO:0000256" key="4">
    <source>
        <dbReference type="ARBA" id="ARBA00022722"/>
    </source>
</evidence>
<evidence type="ECO:0000259" key="12">
    <source>
        <dbReference type="Pfam" id="PF03372"/>
    </source>
</evidence>
<dbReference type="EMBL" id="KL198058">
    <property type="protein sequence ID" value="KDQ11503.1"/>
    <property type="molecule type" value="Genomic_DNA"/>
</dbReference>
<dbReference type="PANTHER" id="PTHR15822:SF4">
    <property type="entry name" value="TYROSYL-DNA PHOSPHODIESTERASE 2"/>
    <property type="match status" value="1"/>
</dbReference>
<evidence type="ECO:0000256" key="8">
    <source>
        <dbReference type="ARBA" id="ARBA00022842"/>
    </source>
</evidence>
<dbReference type="Proteomes" id="UP000027195">
    <property type="component" value="Unassembled WGS sequence"/>
</dbReference>
<proteinExistence type="predicted"/>
<evidence type="ECO:0000256" key="3">
    <source>
        <dbReference type="ARBA" id="ARBA00004322"/>
    </source>
</evidence>